<name>A0AAV7L3Z7_PLEWA</name>
<dbReference type="AlphaFoldDB" id="A0AAV7L3Z7"/>
<protein>
    <submittedName>
        <fullName evidence="2">Uncharacterized protein</fullName>
    </submittedName>
</protein>
<feature type="compositionally biased region" description="Basic and acidic residues" evidence="1">
    <location>
        <begin position="18"/>
        <end position="42"/>
    </location>
</feature>
<dbReference type="GO" id="GO:0003713">
    <property type="term" value="F:transcription coactivator activity"/>
    <property type="evidence" value="ECO:0007669"/>
    <property type="project" value="TreeGrafter"/>
</dbReference>
<evidence type="ECO:0000256" key="1">
    <source>
        <dbReference type="SAM" id="MobiDB-lite"/>
    </source>
</evidence>
<dbReference type="InterPro" id="IPR010422">
    <property type="entry name" value="Ccdc124/Oxs1"/>
</dbReference>
<dbReference type="GO" id="GO:0006366">
    <property type="term" value="P:transcription by RNA polymerase II"/>
    <property type="evidence" value="ECO:0007669"/>
    <property type="project" value="TreeGrafter"/>
</dbReference>
<dbReference type="PANTHER" id="PTHR21680:SF0">
    <property type="entry name" value="COILED-COIL DOMAIN-CONTAINING PROTEIN 124"/>
    <property type="match status" value="1"/>
</dbReference>
<gene>
    <name evidence="2" type="ORF">NDU88_005948</name>
</gene>
<dbReference type="EMBL" id="JANPWB010000016">
    <property type="protein sequence ID" value="KAJ1085823.1"/>
    <property type="molecule type" value="Genomic_DNA"/>
</dbReference>
<comment type="caution">
    <text evidence="2">The sequence shown here is derived from an EMBL/GenBank/DDBJ whole genome shotgun (WGS) entry which is preliminary data.</text>
</comment>
<evidence type="ECO:0000313" key="2">
    <source>
        <dbReference type="EMBL" id="KAJ1085823.1"/>
    </source>
</evidence>
<sequence length="148" mass="16626">MPKKFQGENTKSAVARARKADAKAAADAKRQQEQDDALWKDEDKHVLRKEQRKVSGLKPARDMFGGRFHSARVFLHPGVSTVGCWLGVSVFPPIFPSWGEACGWYTQTEVSFVGVGRNTAFLCRFVREVRFVTSVSGYPLEEEFMEGP</sequence>
<reference evidence="2" key="1">
    <citation type="journal article" date="2022" name="bioRxiv">
        <title>Sequencing and chromosome-scale assembly of the giantPleurodeles waltlgenome.</title>
        <authorList>
            <person name="Brown T."/>
            <person name="Elewa A."/>
            <person name="Iarovenko S."/>
            <person name="Subramanian E."/>
            <person name="Araus A.J."/>
            <person name="Petzold A."/>
            <person name="Susuki M."/>
            <person name="Suzuki K.-i.T."/>
            <person name="Hayashi T."/>
            <person name="Toyoda A."/>
            <person name="Oliveira C."/>
            <person name="Osipova E."/>
            <person name="Leigh N.D."/>
            <person name="Simon A."/>
            <person name="Yun M.H."/>
        </authorList>
    </citation>
    <scope>NUCLEOTIDE SEQUENCE</scope>
    <source>
        <strain evidence="2">20211129_DDA</strain>
        <tissue evidence="2">Liver</tissue>
    </source>
</reference>
<proteinExistence type="predicted"/>
<evidence type="ECO:0000313" key="3">
    <source>
        <dbReference type="Proteomes" id="UP001066276"/>
    </source>
</evidence>
<dbReference type="GO" id="GO:0005634">
    <property type="term" value="C:nucleus"/>
    <property type="evidence" value="ECO:0007669"/>
    <property type="project" value="TreeGrafter"/>
</dbReference>
<accession>A0AAV7L3Z7</accession>
<feature type="region of interest" description="Disordered" evidence="1">
    <location>
        <begin position="1"/>
        <end position="42"/>
    </location>
</feature>
<organism evidence="2 3">
    <name type="scientific">Pleurodeles waltl</name>
    <name type="common">Iberian ribbed newt</name>
    <dbReference type="NCBI Taxonomy" id="8319"/>
    <lineage>
        <taxon>Eukaryota</taxon>
        <taxon>Metazoa</taxon>
        <taxon>Chordata</taxon>
        <taxon>Craniata</taxon>
        <taxon>Vertebrata</taxon>
        <taxon>Euteleostomi</taxon>
        <taxon>Amphibia</taxon>
        <taxon>Batrachia</taxon>
        <taxon>Caudata</taxon>
        <taxon>Salamandroidea</taxon>
        <taxon>Salamandridae</taxon>
        <taxon>Pleurodelinae</taxon>
        <taxon>Pleurodeles</taxon>
    </lineage>
</organism>
<dbReference type="Proteomes" id="UP001066276">
    <property type="component" value="Chromosome 12"/>
</dbReference>
<keyword evidence="3" id="KW-1185">Reference proteome</keyword>
<dbReference type="PANTHER" id="PTHR21680">
    <property type="entry name" value="COILED-COIL DOMAIN-CONTAINING PROTEIN 124"/>
    <property type="match status" value="1"/>
</dbReference>